<dbReference type="AlphaFoldDB" id="A0AAV5VJS5"/>
<accession>A0AAV5VJS5</accession>
<evidence type="ECO:0000313" key="3">
    <source>
        <dbReference type="Proteomes" id="UP001432322"/>
    </source>
</evidence>
<keyword evidence="1" id="KW-0812">Transmembrane</keyword>
<feature type="non-terminal residue" evidence="2">
    <location>
        <position position="272"/>
    </location>
</feature>
<organism evidence="2 3">
    <name type="scientific">Pristionchus fissidentatus</name>
    <dbReference type="NCBI Taxonomy" id="1538716"/>
    <lineage>
        <taxon>Eukaryota</taxon>
        <taxon>Metazoa</taxon>
        <taxon>Ecdysozoa</taxon>
        <taxon>Nematoda</taxon>
        <taxon>Chromadorea</taxon>
        <taxon>Rhabditida</taxon>
        <taxon>Rhabditina</taxon>
        <taxon>Diplogasteromorpha</taxon>
        <taxon>Diplogasteroidea</taxon>
        <taxon>Neodiplogasteridae</taxon>
        <taxon>Pristionchus</taxon>
    </lineage>
</organism>
<feature type="transmembrane region" description="Helical" evidence="1">
    <location>
        <begin position="146"/>
        <end position="167"/>
    </location>
</feature>
<keyword evidence="1" id="KW-1133">Transmembrane helix</keyword>
<gene>
    <name evidence="2" type="ORF">PFISCL1PPCAC_9800</name>
</gene>
<proteinExistence type="predicted"/>
<feature type="transmembrane region" description="Helical" evidence="1">
    <location>
        <begin position="211"/>
        <end position="231"/>
    </location>
</feature>
<feature type="transmembrane region" description="Helical" evidence="1">
    <location>
        <begin position="20"/>
        <end position="44"/>
    </location>
</feature>
<protein>
    <recommendedName>
        <fullName evidence="4">G protein-coupled receptor</fullName>
    </recommendedName>
</protein>
<dbReference type="EMBL" id="BTSY01000003">
    <property type="protein sequence ID" value="GMT18503.1"/>
    <property type="molecule type" value="Genomic_DNA"/>
</dbReference>
<evidence type="ECO:0008006" key="4">
    <source>
        <dbReference type="Google" id="ProtNLM"/>
    </source>
</evidence>
<feature type="transmembrane region" description="Helical" evidence="1">
    <location>
        <begin position="56"/>
        <end position="78"/>
    </location>
</feature>
<reference evidence="2" key="1">
    <citation type="submission" date="2023-10" db="EMBL/GenBank/DDBJ databases">
        <title>Genome assembly of Pristionchus species.</title>
        <authorList>
            <person name="Yoshida K."/>
            <person name="Sommer R.J."/>
        </authorList>
    </citation>
    <scope>NUCLEOTIDE SEQUENCE</scope>
    <source>
        <strain evidence="2">RS5133</strain>
    </source>
</reference>
<evidence type="ECO:0000256" key="1">
    <source>
        <dbReference type="SAM" id="Phobius"/>
    </source>
</evidence>
<name>A0AAV5VJS5_9BILA</name>
<feature type="transmembrane region" description="Helical" evidence="1">
    <location>
        <begin position="98"/>
        <end position="119"/>
    </location>
</feature>
<keyword evidence="1" id="KW-0472">Membrane</keyword>
<sequence>MNNSLRFGWETDVVVMDCLFRFQWVIEICVLIFPHSTIVIILNSKKTLMASDIKHGYLLDQVGMIFYGWTLNFIVKLYPTYPWPGIFDLFQETFRETYVINLFLQLISAIAIISVVPFFQYLTFRMYSRVISGTGTQFHFGERLQFVLWLLSTALLAVNVIMFGVLADEPDHSLEIHNSSEMRALFERRGGKIIAYGIPGDPGTFVYGSQIYAVIIFYCIPMAVMIGLMMVDTTSWPAWLLAILRPSIIMLFTFKSTAQSLIFLMKNPVYTR</sequence>
<dbReference type="PANTHER" id="PTHR45830:SF15">
    <property type="entry name" value="SERPENTINE RECEPTOR, CLASS I"/>
    <property type="match status" value="1"/>
</dbReference>
<comment type="caution">
    <text evidence="2">The sequence shown here is derived from an EMBL/GenBank/DDBJ whole genome shotgun (WGS) entry which is preliminary data.</text>
</comment>
<dbReference type="Proteomes" id="UP001432322">
    <property type="component" value="Unassembled WGS sequence"/>
</dbReference>
<evidence type="ECO:0000313" key="2">
    <source>
        <dbReference type="EMBL" id="GMT18503.1"/>
    </source>
</evidence>
<feature type="transmembrane region" description="Helical" evidence="1">
    <location>
        <begin position="243"/>
        <end position="265"/>
    </location>
</feature>
<dbReference type="PANTHER" id="PTHR45830">
    <property type="entry name" value="SERPENTINE RECEPTOR, CLASS I"/>
    <property type="match status" value="1"/>
</dbReference>
<keyword evidence="3" id="KW-1185">Reference proteome</keyword>